<dbReference type="Proteomes" id="UP000193118">
    <property type="component" value="Unassembled WGS sequence"/>
</dbReference>
<evidence type="ECO:0000313" key="2">
    <source>
        <dbReference type="Proteomes" id="UP000193118"/>
    </source>
</evidence>
<reference evidence="2" key="1">
    <citation type="submission" date="2017-01" db="EMBL/GenBank/DDBJ databases">
        <authorList>
            <person name="Wolfgang W.J."/>
            <person name="Cole J."/>
            <person name="Wroblewski D."/>
            <person name="Mcginnis J."/>
            <person name="Musser K.A."/>
        </authorList>
    </citation>
    <scope>NUCLEOTIDE SEQUENCE [LARGE SCALE GENOMIC DNA]</scope>
    <source>
        <strain evidence="2">DSM 19151</strain>
    </source>
</reference>
<dbReference type="EMBL" id="MTBO01000010">
    <property type="protein sequence ID" value="OSI17446.1"/>
    <property type="molecule type" value="Genomic_DNA"/>
</dbReference>
<accession>A0A1X3DCC0</accession>
<dbReference type="AlphaFoldDB" id="A0A1X3DCC0"/>
<sequence>MVKIRSGCVKNARKIPNLAVLFALHLRIFPQKTASQAFRLHSLNRPHISICARSRRSGLGAEHFVFARFGSFHRLAG</sequence>
<evidence type="ECO:0000313" key="1">
    <source>
        <dbReference type="EMBL" id="OSI17446.1"/>
    </source>
</evidence>
<gene>
    <name evidence="1" type="ORF">BWD09_05485</name>
</gene>
<name>A0A1X3DCC0_9NEIS</name>
<proteinExistence type="predicted"/>
<keyword evidence="2" id="KW-1185">Reference proteome</keyword>
<organism evidence="1 2">
    <name type="scientific">Neisseria dentiae</name>
    <dbReference type="NCBI Taxonomy" id="194197"/>
    <lineage>
        <taxon>Bacteria</taxon>
        <taxon>Pseudomonadati</taxon>
        <taxon>Pseudomonadota</taxon>
        <taxon>Betaproteobacteria</taxon>
        <taxon>Neisseriales</taxon>
        <taxon>Neisseriaceae</taxon>
        <taxon>Neisseria</taxon>
    </lineage>
</organism>
<comment type="caution">
    <text evidence="1">The sequence shown here is derived from an EMBL/GenBank/DDBJ whole genome shotgun (WGS) entry which is preliminary data.</text>
</comment>
<protein>
    <submittedName>
        <fullName evidence="1">Uncharacterized protein</fullName>
    </submittedName>
</protein>